<dbReference type="SUPFAM" id="SSF52402">
    <property type="entry name" value="Adenine nucleotide alpha hydrolases-like"/>
    <property type="match status" value="1"/>
</dbReference>
<dbReference type="CDD" id="cd00293">
    <property type="entry name" value="USP-like"/>
    <property type="match status" value="1"/>
</dbReference>
<dbReference type="Gene3D" id="3.40.50.620">
    <property type="entry name" value="HUPs"/>
    <property type="match status" value="1"/>
</dbReference>
<evidence type="ECO:0000313" key="4">
    <source>
        <dbReference type="Proteomes" id="UP000240509"/>
    </source>
</evidence>
<keyword evidence="4" id="KW-1185">Reference proteome</keyword>
<dbReference type="AlphaFoldDB" id="A0A2T4U7Z8"/>
<feature type="domain" description="UspA" evidence="2">
    <location>
        <begin position="1"/>
        <end position="140"/>
    </location>
</feature>
<accession>A0A2T4U7Z8</accession>
<gene>
    <name evidence="3" type="ORF">C6Y45_05620</name>
</gene>
<dbReference type="RefSeq" id="WP_107584106.1">
    <property type="nucleotide sequence ID" value="NZ_PZJJ01000006.1"/>
</dbReference>
<evidence type="ECO:0000256" key="1">
    <source>
        <dbReference type="ARBA" id="ARBA00008791"/>
    </source>
</evidence>
<reference evidence="3 4" key="1">
    <citation type="submission" date="2018-03" db="EMBL/GenBank/DDBJ databases">
        <title>Alkalicoccus saliphilus sp. nov., isolated from a mineral pool.</title>
        <authorList>
            <person name="Zhao B."/>
        </authorList>
    </citation>
    <scope>NUCLEOTIDE SEQUENCE [LARGE SCALE GENOMIC DNA]</scope>
    <source>
        <strain evidence="3 4">6AG</strain>
    </source>
</reference>
<organism evidence="3 4">
    <name type="scientific">Alkalicoccus saliphilus</name>
    <dbReference type="NCBI Taxonomy" id="200989"/>
    <lineage>
        <taxon>Bacteria</taxon>
        <taxon>Bacillati</taxon>
        <taxon>Bacillota</taxon>
        <taxon>Bacilli</taxon>
        <taxon>Bacillales</taxon>
        <taxon>Bacillaceae</taxon>
        <taxon>Alkalicoccus</taxon>
    </lineage>
</organism>
<sequence>MFKNILLAGDGSQHSLRACEKAVYIAERTEGAHIKLIHVVDDLPIRTDVMDEEMKPRDIPEHRRRRVQHLIDYLEETGVSFEVKHVFGEPGPTIVREANDNAADLVIIGSRGLNQFQQMVLGSVSHKVAKRADCPVMIVK</sequence>
<dbReference type="PANTHER" id="PTHR46268">
    <property type="entry name" value="STRESS RESPONSE PROTEIN NHAX"/>
    <property type="match status" value="1"/>
</dbReference>
<evidence type="ECO:0000313" key="3">
    <source>
        <dbReference type="EMBL" id="PTL39519.1"/>
    </source>
</evidence>
<evidence type="ECO:0000259" key="2">
    <source>
        <dbReference type="Pfam" id="PF00582"/>
    </source>
</evidence>
<dbReference type="EMBL" id="PZJJ01000006">
    <property type="protein sequence ID" value="PTL39519.1"/>
    <property type="molecule type" value="Genomic_DNA"/>
</dbReference>
<protein>
    <submittedName>
        <fullName evidence="3">Universal stress protein</fullName>
    </submittedName>
</protein>
<dbReference type="OrthoDB" id="9777884at2"/>
<proteinExistence type="inferred from homology"/>
<dbReference type="PANTHER" id="PTHR46268:SF6">
    <property type="entry name" value="UNIVERSAL STRESS PROTEIN UP12"/>
    <property type="match status" value="1"/>
</dbReference>
<dbReference type="Proteomes" id="UP000240509">
    <property type="component" value="Unassembled WGS sequence"/>
</dbReference>
<dbReference type="InterPro" id="IPR014729">
    <property type="entry name" value="Rossmann-like_a/b/a_fold"/>
</dbReference>
<comment type="caution">
    <text evidence="3">The sequence shown here is derived from an EMBL/GenBank/DDBJ whole genome shotgun (WGS) entry which is preliminary data.</text>
</comment>
<dbReference type="InterPro" id="IPR006016">
    <property type="entry name" value="UspA"/>
</dbReference>
<dbReference type="Pfam" id="PF00582">
    <property type="entry name" value="Usp"/>
    <property type="match status" value="1"/>
</dbReference>
<dbReference type="InterPro" id="IPR006015">
    <property type="entry name" value="Universal_stress_UspA"/>
</dbReference>
<name>A0A2T4U7Z8_9BACI</name>
<comment type="similarity">
    <text evidence="1">Belongs to the universal stress protein A family.</text>
</comment>
<dbReference type="PRINTS" id="PR01438">
    <property type="entry name" value="UNVRSLSTRESS"/>
</dbReference>